<accession>A0A2P5D238</accession>
<gene>
    <name evidence="1" type="ORF">PanWU01x14_103600</name>
</gene>
<comment type="caution">
    <text evidence="1">The sequence shown here is derived from an EMBL/GenBank/DDBJ whole genome shotgun (WGS) entry which is preliminary data.</text>
</comment>
<dbReference type="Proteomes" id="UP000237105">
    <property type="component" value="Unassembled WGS sequence"/>
</dbReference>
<evidence type="ECO:0000313" key="1">
    <source>
        <dbReference type="EMBL" id="PON67379.1"/>
    </source>
</evidence>
<keyword evidence="2" id="KW-1185">Reference proteome</keyword>
<dbReference type="EMBL" id="JXTB01000072">
    <property type="protein sequence ID" value="PON67379.1"/>
    <property type="molecule type" value="Genomic_DNA"/>
</dbReference>
<protein>
    <submittedName>
        <fullName evidence="1">Uncharacterized protein</fullName>
    </submittedName>
</protein>
<organism evidence="1 2">
    <name type="scientific">Parasponia andersonii</name>
    <name type="common">Sponia andersonii</name>
    <dbReference type="NCBI Taxonomy" id="3476"/>
    <lineage>
        <taxon>Eukaryota</taxon>
        <taxon>Viridiplantae</taxon>
        <taxon>Streptophyta</taxon>
        <taxon>Embryophyta</taxon>
        <taxon>Tracheophyta</taxon>
        <taxon>Spermatophyta</taxon>
        <taxon>Magnoliopsida</taxon>
        <taxon>eudicotyledons</taxon>
        <taxon>Gunneridae</taxon>
        <taxon>Pentapetalae</taxon>
        <taxon>rosids</taxon>
        <taxon>fabids</taxon>
        <taxon>Rosales</taxon>
        <taxon>Cannabaceae</taxon>
        <taxon>Parasponia</taxon>
    </lineage>
</organism>
<proteinExistence type="predicted"/>
<name>A0A2P5D238_PARAD</name>
<sequence length="132" mass="14786">MGRGSLDIVIELPSSSSKLFVQALLRDIKRKKVKKLSTDCGEETTESNPIFREIDHYHGEDESISTCRKTSKEASSSFAEPLFSPSHRPFSRLLVLSTDPSFHFAVSAQLSSAQLAQFAPIVSFEMIEFRFV</sequence>
<dbReference type="AlphaFoldDB" id="A0A2P5D238"/>
<reference evidence="2" key="1">
    <citation type="submission" date="2016-06" db="EMBL/GenBank/DDBJ databases">
        <title>Parallel loss of symbiosis genes in relatives of nitrogen-fixing non-legume Parasponia.</title>
        <authorList>
            <person name="Van Velzen R."/>
            <person name="Holmer R."/>
            <person name="Bu F."/>
            <person name="Rutten L."/>
            <person name="Van Zeijl A."/>
            <person name="Liu W."/>
            <person name="Santuari L."/>
            <person name="Cao Q."/>
            <person name="Sharma T."/>
            <person name="Shen D."/>
            <person name="Roswanjaya Y."/>
            <person name="Wardhani T."/>
            <person name="Kalhor M.S."/>
            <person name="Jansen J."/>
            <person name="Van den Hoogen J."/>
            <person name="Gungor B."/>
            <person name="Hartog M."/>
            <person name="Hontelez J."/>
            <person name="Verver J."/>
            <person name="Yang W.-C."/>
            <person name="Schijlen E."/>
            <person name="Repin R."/>
            <person name="Schilthuizen M."/>
            <person name="Schranz E."/>
            <person name="Heidstra R."/>
            <person name="Miyata K."/>
            <person name="Fedorova E."/>
            <person name="Kohlen W."/>
            <person name="Bisseling T."/>
            <person name="Smit S."/>
            <person name="Geurts R."/>
        </authorList>
    </citation>
    <scope>NUCLEOTIDE SEQUENCE [LARGE SCALE GENOMIC DNA]</scope>
    <source>
        <strain evidence="2">cv. WU1-14</strain>
    </source>
</reference>
<evidence type="ECO:0000313" key="2">
    <source>
        <dbReference type="Proteomes" id="UP000237105"/>
    </source>
</evidence>